<dbReference type="RefSeq" id="WP_169141636.1">
    <property type="nucleotide sequence ID" value="NZ_WTVS01000035.1"/>
</dbReference>
<proteinExistence type="predicted"/>
<gene>
    <name evidence="1" type="ORF">GPA27_16330</name>
</gene>
<comment type="caution">
    <text evidence="1">The sequence shown here is derived from an EMBL/GenBank/DDBJ whole genome shotgun (WGS) entry which is preliminary data.</text>
</comment>
<organism evidence="1 2">
    <name type="scientific">Aromatoleum toluolicum</name>
    <dbReference type="NCBI Taxonomy" id="90060"/>
    <lineage>
        <taxon>Bacteria</taxon>
        <taxon>Pseudomonadati</taxon>
        <taxon>Pseudomonadota</taxon>
        <taxon>Betaproteobacteria</taxon>
        <taxon>Rhodocyclales</taxon>
        <taxon>Rhodocyclaceae</taxon>
        <taxon>Aromatoleum</taxon>
    </lineage>
</organism>
<reference evidence="1 2" key="1">
    <citation type="submission" date="2019-12" db="EMBL/GenBank/DDBJ databases">
        <title>Comparative genomics gives insights into the taxonomy of the Azoarcus-Aromatoleum group and reveals separate origins of nif in the plant-associated Azoarcus and non-plant-associated Aromatoleum sub-groups.</title>
        <authorList>
            <person name="Lafos M."/>
            <person name="Maluk M."/>
            <person name="Batista M."/>
            <person name="Junghare M."/>
            <person name="Carmona M."/>
            <person name="Faoro H."/>
            <person name="Cruz L.M."/>
            <person name="Battistoni F."/>
            <person name="De Souza E."/>
            <person name="Pedrosa F."/>
            <person name="Chen W.-M."/>
            <person name="Poole P.S."/>
            <person name="Dixon R.A."/>
            <person name="James E.K."/>
        </authorList>
    </citation>
    <scope>NUCLEOTIDE SEQUENCE [LARGE SCALE GENOMIC DNA]</scope>
    <source>
        <strain evidence="1 2">T</strain>
    </source>
</reference>
<keyword evidence="2" id="KW-1185">Reference proteome</keyword>
<protein>
    <submittedName>
        <fullName evidence="1">Uncharacterized protein</fullName>
    </submittedName>
</protein>
<dbReference type="Proteomes" id="UP000634522">
    <property type="component" value="Unassembled WGS sequence"/>
</dbReference>
<dbReference type="EMBL" id="WTVS01000035">
    <property type="protein sequence ID" value="NMF98947.1"/>
    <property type="molecule type" value="Genomic_DNA"/>
</dbReference>
<evidence type="ECO:0000313" key="2">
    <source>
        <dbReference type="Proteomes" id="UP000634522"/>
    </source>
</evidence>
<sequence>MRTTFLPKLIQIRVIKFCPLIGFALFAEDRFMAKKPKRAAPAHVAVGRVVRALTYPIIGAEHDFTLRELNALATLAHVNIDAGARVSGPEDGYFHPVDSYDAMLLQPGAGQSFWLEEQFQSAARGLEAKGLVKIQTTTGRRYTLFVSSKPEPEQVGPGMLVTLTKEGTELVDSMAGNLAKALTTLDDKDVRNELGQYESVG</sequence>
<accession>A0ABX1NI14</accession>
<name>A0ABX1NI14_9RHOO</name>
<evidence type="ECO:0000313" key="1">
    <source>
        <dbReference type="EMBL" id="NMF98947.1"/>
    </source>
</evidence>